<dbReference type="PANTHER" id="PTHR45767:SF2">
    <property type="entry name" value="FORKHEAD BOX PROTEIN O"/>
    <property type="match status" value="1"/>
</dbReference>
<dbReference type="SMR" id="A0A0S3G4I2"/>
<dbReference type="GO" id="GO:0005634">
    <property type="term" value="C:nucleus"/>
    <property type="evidence" value="ECO:0007669"/>
    <property type="project" value="UniProtKB-SubCell"/>
</dbReference>
<evidence type="ECO:0000256" key="2">
    <source>
        <dbReference type="ARBA" id="ARBA00004496"/>
    </source>
</evidence>
<evidence type="ECO:0000256" key="9">
    <source>
        <dbReference type="ARBA" id="ARBA00023125"/>
    </source>
</evidence>
<comment type="subcellular location">
    <subcellularLocation>
        <location evidence="2">Cytoplasm</location>
    </subcellularLocation>
    <subcellularLocation>
        <location evidence="1 16">Nucleus</location>
    </subcellularLocation>
</comment>
<dbReference type="GO" id="GO:0030154">
    <property type="term" value="P:cell differentiation"/>
    <property type="evidence" value="ECO:0007669"/>
    <property type="project" value="UniProtKB-KW"/>
</dbReference>
<keyword evidence="4" id="KW-0963">Cytoplasm</keyword>
<name>A0A0S3G4I2_BACDO</name>
<accession>A0A0S3G4I2</accession>
<dbReference type="InterPro" id="IPR036388">
    <property type="entry name" value="WH-like_DNA-bd_sf"/>
</dbReference>
<keyword evidence="13" id="KW-0131">Cell cycle</keyword>
<evidence type="ECO:0000259" key="19">
    <source>
        <dbReference type="PROSITE" id="PS50039"/>
    </source>
</evidence>
<keyword evidence="6" id="KW-0341">Growth regulation</keyword>
<dbReference type="GO" id="GO:0008286">
    <property type="term" value="P:insulin receptor signaling pathway"/>
    <property type="evidence" value="ECO:0007669"/>
    <property type="project" value="UniProtKB-ARBA"/>
</dbReference>
<dbReference type="InterPro" id="IPR001766">
    <property type="entry name" value="Fork_head_dom"/>
</dbReference>
<dbReference type="PROSITE" id="PS00658">
    <property type="entry name" value="FORK_HEAD_2"/>
    <property type="match status" value="1"/>
</dbReference>
<feature type="compositionally biased region" description="Polar residues" evidence="18">
    <location>
        <begin position="429"/>
        <end position="438"/>
    </location>
</feature>
<reference evidence="20" key="1">
    <citation type="submission" date="2015-03" db="EMBL/GenBank/DDBJ databases">
        <authorList>
            <person name="Murphy D."/>
        </authorList>
    </citation>
    <scope>NUCLEOTIDE SEQUENCE</scope>
</reference>
<evidence type="ECO:0000256" key="3">
    <source>
        <dbReference type="ARBA" id="ARBA00022473"/>
    </source>
</evidence>
<feature type="compositionally biased region" description="Low complexity" evidence="18">
    <location>
        <begin position="522"/>
        <end position="547"/>
    </location>
</feature>
<gene>
    <name evidence="20" type="primary">FoxO</name>
</gene>
<feature type="region of interest" description="Disordered" evidence="18">
    <location>
        <begin position="554"/>
        <end position="573"/>
    </location>
</feature>
<feature type="compositionally biased region" description="Low complexity" evidence="18">
    <location>
        <begin position="582"/>
        <end position="605"/>
    </location>
</feature>
<dbReference type="SMART" id="SM00339">
    <property type="entry name" value="FH"/>
    <property type="match status" value="1"/>
</dbReference>
<feature type="compositionally biased region" description="Low complexity" evidence="18">
    <location>
        <begin position="626"/>
        <end position="655"/>
    </location>
</feature>
<keyword evidence="9 16" id="KW-0238">DNA-binding</keyword>
<feature type="region of interest" description="Disordered" evidence="18">
    <location>
        <begin position="579"/>
        <end position="655"/>
    </location>
</feature>
<dbReference type="GO" id="GO:0034599">
    <property type="term" value="P:cellular response to oxidative stress"/>
    <property type="evidence" value="ECO:0007669"/>
    <property type="project" value="UniProtKB-ARBA"/>
</dbReference>
<keyword evidence="12 16" id="KW-0539">Nucleus</keyword>
<keyword evidence="17" id="KW-0175">Coiled coil</keyword>
<dbReference type="GO" id="GO:0031349">
    <property type="term" value="P:positive regulation of defense response"/>
    <property type="evidence" value="ECO:0007669"/>
    <property type="project" value="UniProtKB-ARBA"/>
</dbReference>
<feature type="coiled-coil region" evidence="17">
    <location>
        <begin position="481"/>
        <end position="508"/>
    </location>
</feature>
<evidence type="ECO:0000256" key="17">
    <source>
        <dbReference type="SAM" id="Coils"/>
    </source>
</evidence>
<comment type="subunit">
    <text evidence="14">Interacts with melt.</text>
</comment>
<dbReference type="GO" id="GO:0009896">
    <property type="term" value="P:positive regulation of catabolic process"/>
    <property type="evidence" value="ECO:0007669"/>
    <property type="project" value="UniProtKB-ARBA"/>
</dbReference>
<proteinExistence type="evidence at transcript level"/>
<dbReference type="GO" id="GO:0040015">
    <property type="term" value="P:negative regulation of multicellular organism growth"/>
    <property type="evidence" value="ECO:0007669"/>
    <property type="project" value="UniProtKB-ARBA"/>
</dbReference>
<dbReference type="CDD" id="cd20032">
    <property type="entry name" value="FH_FOXO"/>
    <property type="match status" value="1"/>
</dbReference>
<evidence type="ECO:0000256" key="5">
    <source>
        <dbReference type="ARBA" id="ARBA00022553"/>
    </source>
</evidence>
<dbReference type="SUPFAM" id="SSF46785">
    <property type="entry name" value="Winged helix' DNA-binding domain"/>
    <property type="match status" value="1"/>
</dbReference>
<dbReference type="GO" id="GO:0005737">
    <property type="term" value="C:cytoplasm"/>
    <property type="evidence" value="ECO:0007669"/>
    <property type="project" value="UniProtKB-SubCell"/>
</dbReference>
<keyword evidence="11" id="KW-0804">Transcription</keyword>
<dbReference type="GO" id="GO:0001228">
    <property type="term" value="F:DNA-binding transcription activator activity, RNA polymerase II-specific"/>
    <property type="evidence" value="ECO:0007669"/>
    <property type="project" value="UniProtKB-ARBA"/>
</dbReference>
<evidence type="ECO:0000256" key="6">
    <source>
        <dbReference type="ARBA" id="ARBA00022604"/>
    </source>
</evidence>
<evidence type="ECO:0000256" key="15">
    <source>
        <dbReference type="ARBA" id="ARBA00039893"/>
    </source>
</evidence>
<dbReference type="InterPro" id="IPR036390">
    <property type="entry name" value="WH_DNA-bd_sf"/>
</dbReference>
<reference evidence="20" key="2">
    <citation type="journal article" date="2016" name="Gene">
        <title>Molecular characterization and functional analysis of BdFoxO gene in the oriental fruit fly, Bactrocera dorsalis (Diptera: Tephritidae).</title>
        <authorList>
            <person name="Wu Y.B."/>
            <person name="Yang W.J."/>
            <person name="Xie Y.F."/>
            <person name="Xu K.K."/>
            <person name="Tian Y."/>
            <person name="Yuan G.R."/>
            <person name="Wang J.J."/>
        </authorList>
    </citation>
    <scope>NUCLEOTIDE SEQUENCE</scope>
</reference>
<evidence type="ECO:0000313" key="20">
    <source>
        <dbReference type="EMBL" id="ALR34863.1"/>
    </source>
</evidence>
<feature type="region of interest" description="Disordered" evidence="18">
    <location>
        <begin position="508"/>
        <end position="547"/>
    </location>
</feature>
<dbReference type="PANTHER" id="PTHR45767">
    <property type="entry name" value="FORKHEAD BOX PROTEIN O"/>
    <property type="match status" value="1"/>
</dbReference>
<evidence type="ECO:0000256" key="1">
    <source>
        <dbReference type="ARBA" id="ARBA00004123"/>
    </source>
</evidence>
<dbReference type="GO" id="GO:0000978">
    <property type="term" value="F:RNA polymerase II cis-regulatory region sequence-specific DNA binding"/>
    <property type="evidence" value="ECO:0007669"/>
    <property type="project" value="TreeGrafter"/>
</dbReference>
<dbReference type="GO" id="GO:0010883">
    <property type="term" value="P:regulation of lipid storage"/>
    <property type="evidence" value="ECO:0007669"/>
    <property type="project" value="UniProtKB-ARBA"/>
</dbReference>
<dbReference type="Pfam" id="PF00250">
    <property type="entry name" value="Forkhead"/>
    <property type="match status" value="1"/>
</dbReference>
<feature type="region of interest" description="Disordered" evidence="18">
    <location>
        <begin position="423"/>
        <end position="452"/>
    </location>
</feature>
<keyword evidence="3" id="KW-0217">Developmental protein</keyword>
<feature type="compositionally biased region" description="Polar residues" evidence="18">
    <location>
        <begin position="273"/>
        <end position="284"/>
    </location>
</feature>
<feature type="compositionally biased region" description="Low complexity" evidence="18">
    <location>
        <begin position="747"/>
        <end position="765"/>
    </location>
</feature>
<dbReference type="FunFam" id="1.10.10.10:FF:000032">
    <property type="entry name" value="Forkhead box protein O4"/>
    <property type="match status" value="1"/>
</dbReference>
<evidence type="ECO:0000256" key="11">
    <source>
        <dbReference type="ARBA" id="ARBA00023163"/>
    </source>
</evidence>
<evidence type="ECO:0000256" key="12">
    <source>
        <dbReference type="ARBA" id="ARBA00023242"/>
    </source>
</evidence>
<dbReference type="OrthoDB" id="8069334at2759"/>
<protein>
    <recommendedName>
        <fullName evidence="15">Forkhead box protein O</fullName>
    </recommendedName>
</protein>
<evidence type="ECO:0000256" key="18">
    <source>
        <dbReference type="SAM" id="MobiDB-lite"/>
    </source>
</evidence>
<evidence type="ECO:0000256" key="7">
    <source>
        <dbReference type="ARBA" id="ARBA00022782"/>
    </source>
</evidence>
<dbReference type="Gene3D" id="1.10.10.10">
    <property type="entry name" value="Winged helix-like DNA-binding domain superfamily/Winged helix DNA-binding domain"/>
    <property type="match status" value="1"/>
</dbReference>
<feature type="domain" description="Fork-head" evidence="19">
    <location>
        <begin position="149"/>
        <end position="255"/>
    </location>
</feature>
<organism evidence="20">
    <name type="scientific">Bactrocera dorsalis</name>
    <name type="common">Oriental fruit fly</name>
    <name type="synonym">Dacus dorsalis</name>
    <dbReference type="NCBI Taxonomy" id="27457"/>
    <lineage>
        <taxon>Eukaryota</taxon>
        <taxon>Metazoa</taxon>
        <taxon>Ecdysozoa</taxon>
        <taxon>Arthropoda</taxon>
        <taxon>Hexapoda</taxon>
        <taxon>Insecta</taxon>
        <taxon>Pterygota</taxon>
        <taxon>Neoptera</taxon>
        <taxon>Endopterygota</taxon>
        <taxon>Diptera</taxon>
        <taxon>Brachycera</taxon>
        <taxon>Muscomorpha</taxon>
        <taxon>Tephritoidea</taxon>
        <taxon>Tephritidae</taxon>
        <taxon>Bactrocera</taxon>
        <taxon>Bactrocera</taxon>
    </lineage>
</organism>
<dbReference type="GO" id="GO:0050778">
    <property type="term" value="P:positive regulation of immune response"/>
    <property type="evidence" value="ECO:0007669"/>
    <property type="project" value="UniProtKB-ARBA"/>
</dbReference>
<keyword evidence="8" id="KW-0805">Transcription regulation</keyword>
<evidence type="ECO:0000256" key="16">
    <source>
        <dbReference type="PROSITE-ProRule" id="PRU00089"/>
    </source>
</evidence>
<dbReference type="PROSITE" id="PS50039">
    <property type="entry name" value="FORK_HEAD_3"/>
    <property type="match status" value="1"/>
</dbReference>
<dbReference type="GO" id="GO:0042594">
    <property type="term" value="P:response to starvation"/>
    <property type="evidence" value="ECO:0007669"/>
    <property type="project" value="UniProtKB-ARBA"/>
</dbReference>
<keyword evidence="7" id="KW-0221">Differentiation</keyword>
<dbReference type="PRINTS" id="PR00053">
    <property type="entry name" value="FORKHEAD"/>
</dbReference>
<evidence type="ECO:0000256" key="14">
    <source>
        <dbReference type="ARBA" id="ARBA00038846"/>
    </source>
</evidence>
<evidence type="ECO:0000256" key="4">
    <source>
        <dbReference type="ARBA" id="ARBA00022490"/>
    </source>
</evidence>
<feature type="region of interest" description="Disordered" evidence="18">
    <location>
        <begin position="271"/>
        <end position="302"/>
    </location>
</feature>
<dbReference type="GO" id="GO:0008340">
    <property type="term" value="P:determination of adult lifespan"/>
    <property type="evidence" value="ECO:0007669"/>
    <property type="project" value="UniProtKB-ARBA"/>
</dbReference>
<keyword evidence="10" id="KW-0010">Activator</keyword>
<feature type="region of interest" description="Disordered" evidence="18">
    <location>
        <begin position="236"/>
        <end position="259"/>
    </location>
</feature>
<evidence type="ECO:0000256" key="8">
    <source>
        <dbReference type="ARBA" id="ARBA00023015"/>
    </source>
</evidence>
<keyword evidence="5" id="KW-0597">Phosphoprotein</keyword>
<dbReference type="InterPro" id="IPR030456">
    <property type="entry name" value="TF_fork_head_CS_2"/>
</dbReference>
<evidence type="ECO:0000256" key="10">
    <source>
        <dbReference type="ARBA" id="ARBA00023159"/>
    </source>
</evidence>
<sequence>MACLDNITLLPELKKTRYELIPLSKKDFAKIAQKISYPTSYTNTANLHLINDPFTIMEGFVHDWPTPPPTDIPLHMDLVSELQGDGGFEPQTRARSNTWPCPRPENFVEPSDDLDSTKASNQQLASADSQQTIQNINTAKKNSSRRNAWGNLSYADLITHAIGSATDKRLTLSQIYEWMVQNVPYFKDKGDSNSSAGWKNSIRHNLSLHNRFMRVQNEGTGKSSWWMLNPDAKPGKSVRRRAASMETSRYEKRRGRAKKRVEALRQAGITGLNDATPSPSSSVSEGLDHFSESPLHSGNFQLSPDFRQRASSNASSCGRLSPIPALIGLEPDWSFGGDYTSTSITPAQAASMDQLAGSIAEVKLPKDILQGFSAASGIPTQPPPPYQAPQTYGLNGPVVSQGYSLQAQQCLLHRSLTCSCLHNSRDGLSPNSVTTTMSPAYPNSEPSSDSLNTYSNVVLDAANAAGVANDNGASLMVQQQQQQQQQAHQQHQQQVQQQQQQHQQQQAQQQLQQQLKHKSPTSSSSSVAAAHLQQQHQQQNAAAVAAAMHAPLSTHAAPLAPPPPHPHTHPHSLDMLYSQNRQQQQQLHHYHQHAQQQQQQPLYQQSSVGSNSSTASHDHGFGSKGAGNSSSTTKNNGNASSGSSSSSSSRHSSATSNTAAQQLAAAAAAESAAAYNFLCGSAAAAAAAAATMLSPPLSANSTLAAVNPFANPFDWLGASTATVDKQIRPTPAEKQARAVDASRYNRASQQQTQPQQNNSASAATPTSTSAAAAAAAAANDFMSLFSAAAAAAAAGEHASSHRSSSNASAASVASSTSSTAAANASSNAHKLTAAAAASSAALAAAHASSLFSPPTAAAANAYHLQPPSAAVAAAAVAAGTHGLPSPTIYPPTPPPSTPWIHPWYAGGETF</sequence>
<feature type="region of interest" description="Disordered" evidence="18">
    <location>
        <begin position="724"/>
        <end position="765"/>
    </location>
</feature>
<dbReference type="AlphaFoldDB" id="A0A0S3G4I2"/>
<feature type="DNA-binding region" description="Fork-head" evidence="16">
    <location>
        <begin position="149"/>
        <end position="255"/>
    </location>
</feature>
<dbReference type="EMBL" id="KP896485">
    <property type="protein sequence ID" value="ALR34863.1"/>
    <property type="molecule type" value="mRNA"/>
</dbReference>
<feature type="compositionally biased region" description="Polar residues" evidence="18">
    <location>
        <begin position="606"/>
        <end position="615"/>
    </location>
</feature>
<evidence type="ECO:0000256" key="13">
    <source>
        <dbReference type="ARBA" id="ARBA00023306"/>
    </source>
</evidence>